<sequence>MGFVFGILGLISAMNWRNWGSFVVLDPEMGLWLVVIVCFWIWQVC</sequence>
<name>A0AAV0I5M7_9ROSI</name>
<organism evidence="2 3">
    <name type="scientific">Linum tenue</name>
    <dbReference type="NCBI Taxonomy" id="586396"/>
    <lineage>
        <taxon>Eukaryota</taxon>
        <taxon>Viridiplantae</taxon>
        <taxon>Streptophyta</taxon>
        <taxon>Embryophyta</taxon>
        <taxon>Tracheophyta</taxon>
        <taxon>Spermatophyta</taxon>
        <taxon>Magnoliopsida</taxon>
        <taxon>eudicotyledons</taxon>
        <taxon>Gunneridae</taxon>
        <taxon>Pentapetalae</taxon>
        <taxon>rosids</taxon>
        <taxon>fabids</taxon>
        <taxon>Malpighiales</taxon>
        <taxon>Linaceae</taxon>
        <taxon>Linum</taxon>
    </lineage>
</organism>
<dbReference type="EMBL" id="CAMGYJ010000003">
    <property type="protein sequence ID" value="CAI0392849.1"/>
    <property type="molecule type" value="Genomic_DNA"/>
</dbReference>
<evidence type="ECO:0000256" key="1">
    <source>
        <dbReference type="SAM" id="Phobius"/>
    </source>
</evidence>
<feature type="non-terminal residue" evidence="2">
    <location>
        <position position="45"/>
    </location>
</feature>
<dbReference type="Proteomes" id="UP001154282">
    <property type="component" value="Unassembled WGS sequence"/>
</dbReference>
<feature type="transmembrane region" description="Helical" evidence="1">
    <location>
        <begin position="20"/>
        <end position="42"/>
    </location>
</feature>
<keyword evidence="1" id="KW-0472">Membrane</keyword>
<comment type="caution">
    <text evidence="2">The sequence shown here is derived from an EMBL/GenBank/DDBJ whole genome shotgun (WGS) entry which is preliminary data.</text>
</comment>
<gene>
    <name evidence="2" type="ORF">LITE_LOCUS7707</name>
</gene>
<keyword evidence="3" id="KW-1185">Reference proteome</keyword>
<protein>
    <submittedName>
        <fullName evidence="2">Uncharacterized protein</fullName>
    </submittedName>
</protein>
<keyword evidence="1" id="KW-1133">Transmembrane helix</keyword>
<accession>A0AAV0I5M7</accession>
<keyword evidence="1" id="KW-0812">Transmembrane</keyword>
<evidence type="ECO:0000313" key="2">
    <source>
        <dbReference type="EMBL" id="CAI0392849.1"/>
    </source>
</evidence>
<dbReference type="AlphaFoldDB" id="A0AAV0I5M7"/>
<proteinExistence type="predicted"/>
<evidence type="ECO:0000313" key="3">
    <source>
        <dbReference type="Proteomes" id="UP001154282"/>
    </source>
</evidence>
<reference evidence="2" key="1">
    <citation type="submission" date="2022-08" db="EMBL/GenBank/DDBJ databases">
        <authorList>
            <person name="Gutierrez-Valencia J."/>
        </authorList>
    </citation>
    <scope>NUCLEOTIDE SEQUENCE</scope>
</reference>